<dbReference type="PANTHER" id="PTHR43284">
    <property type="entry name" value="ASPARAGINE SYNTHETASE (GLUTAMINE-HYDROLYZING)"/>
    <property type="match status" value="1"/>
</dbReference>
<dbReference type="InterPro" id="IPR017932">
    <property type="entry name" value="GATase_2_dom"/>
</dbReference>
<dbReference type="Proteomes" id="UP001345827">
    <property type="component" value="Unassembled WGS sequence"/>
</dbReference>
<keyword evidence="10" id="KW-1185">Reference proteome</keyword>
<proteinExistence type="inferred from homology"/>
<dbReference type="PIRSF" id="PIRSF001589">
    <property type="entry name" value="Asn_synthetase_glu-h"/>
    <property type="match status" value="1"/>
</dbReference>
<dbReference type="CDD" id="cd00712">
    <property type="entry name" value="AsnB"/>
    <property type="match status" value="1"/>
</dbReference>
<dbReference type="InterPro" id="IPR033738">
    <property type="entry name" value="AsnB_N"/>
</dbReference>
<dbReference type="AlphaFoldDB" id="A0AAV9PVC3"/>
<dbReference type="Pfam" id="PF00733">
    <property type="entry name" value="Asn_synthase"/>
    <property type="match status" value="1"/>
</dbReference>
<dbReference type="PANTHER" id="PTHR43284:SF1">
    <property type="entry name" value="ASPARAGINE SYNTHETASE"/>
    <property type="match status" value="1"/>
</dbReference>
<name>A0AAV9PVC3_9PEZI</name>
<comment type="caution">
    <text evidence="9">The sequence shown here is derived from an EMBL/GenBank/DDBJ whole genome shotgun (WGS) entry which is preliminary data.</text>
</comment>
<dbReference type="InterPro" id="IPR001962">
    <property type="entry name" value="Asn_synthase"/>
</dbReference>
<dbReference type="Pfam" id="PF13537">
    <property type="entry name" value="GATase_7"/>
    <property type="match status" value="1"/>
</dbReference>
<sequence length="671" mass="76177">MCGISRVVALGDRTRRLNDEDKKKIEGRLSNSLEQIRHRGPDSTGTWISQDGRVALGHVRLDINDLSPSGCQPLHSTDNTVHAVVNGEIYDYDKLRTEMEEKIKYRFQGTSDSELVLALYKYYGLSFLSQIRGEFSICLFDSERELFIAVRDRYGIKPLFWTIQNGDLLVAAEIKAFLPLGWKPEWDVKSIVGGDFQIGNPTIFKNVQKQYWDSRYPDKHIKDPRTEEEMIQGFREHLIDAIKARLRADVKVGVSLSGGIDSSVVAGVVNHLLREGHQIGSESENERLSCFGIAFDEDSGFDESSTANRTADFLGVKFYRKQMNEEELAKCFADATWHDEQPNPDLNFIGTYALSELFREKGFRVNINGQGADEILGGYNIFLPDFLREPDTTLGVPTMSEDERRSELRKSEEILNNVYQGKLDLSGSSVARRQLNNTLTPAQMTAAFPPLPFKQEFLPRNNAVDPQLTYAESINGIMLEEVRSKWHPLHTAQYVFSKAHLQNLLLSNLGDRGEMAHSIEGRTPFLDHHLTEYANNLPPSMKIRRDKNRRWVEKYVLREAAKPFITEEIYKKRKHPYSAPVEFPVGGPMQRLLRDLVTEENIANLGFLSPHGVASMVDKAFETRETPLFRLVICLAQWVVLQKRFGVAMAQSEAERLETGTLKVGSNVMLG</sequence>
<evidence type="ECO:0000259" key="8">
    <source>
        <dbReference type="PROSITE" id="PS51278"/>
    </source>
</evidence>
<keyword evidence="2 5" id="KW-0547">Nucleotide-binding</keyword>
<dbReference type="NCBIfam" id="TIGR01536">
    <property type="entry name" value="asn_synth_AEB"/>
    <property type="match status" value="1"/>
</dbReference>
<keyword evidence="3 5" id="KW-0067">ATP-binding</keyword>
<dbReference type="InterPro" id="IPR029055">
    <property type="entry name" value="Ntn_hydrolases_N"/>
</dbReference>
<evidence type="ECO:0000313" key="9">
    <source>
        <dbReference type="EMBL" id="KAK5530180.1"/>
    </source>
</evidence>
<dbReference type="Gene3D" id="3.60.20.10">
    <property type="entry name" value="Glutamine Phosphoribosylpyrophosphate, subunit 1, domain 1"/>
    <property type="match status" value="1"/>
</dbReference>
<evidence type="ECO:0000256" key="6">
    <source>
        <dbReference type="PIRSR" id="PIRSR001589-1"/>
    </source>
</evidence>
<dbReference type="SUPFAM" id="SSF52402">
    <property type="entry name" value="Adenine nucleotide alpha hydrolases-like"/>
    <property type="match status" value="1"/>
</dbReference>
<dbReference type="SUPFAM" id="SSF56235">
    <property type="entry name" value="N-terminal nucleophile aminohydrolases (Ntn hydrolases)"/>
    <property type="match status" value="1"/>
</dbReference>
<dbReference type="EMBL" id="JAXLQG010000020">
    <property type="protein sequence ID" value="KAK5530180.1"/>
    <property type="molecule type" value="Genomic_DNA"/>
</dbReference>
<dbReference type="GO" id="GO:0005829">
    <property type="term" value="C:cytosol"/>
    <property type="evidence" value="ECO:0007669"/>
    <property type="project" value="TreeGrafter"/>
</dbReference>
<evidence type="ECO:0000256" key="5">
    <source>
        <dbReference type="PIRNR" id="PIRNR001589"/>
    </source>
</evidence>
<dbReference type="InterPro" id="IPR006426">
    <property type="entry name" value="Asn_synth_AEB"/>
</dbReference>
<evidence type="ECO:0000256" key="7">
    <source>
        <dbReference type="PIRSR" id="PIRSR001589-2"/>
    </source>
</evidence>
<dbReference type="GO" id="GO:0005524">
    <property type="term" value="F:ATP binding"/>
    <property type="evidence" value="ECO:0007669"/>
    <property type="project" value="UniProtKB-KW"/>
</dbReference>
<reference evidence="9 10" key="1">
    <citation type="submission" date="2023-06" db="EMBL/GenBank/DDBJ databases">
        <title>Black Yeasts Isolated from many extreme environments.</title>
        <authorList>
            <person name="Coleine C."/>
            <person name="Stajich J.E."/>
            <person name="Selbmann L."/>
        </authorList>
    </citation>
    <scope>NUCLEOTIDE SEQUENCE [LARGE SCALE GENOMIC DNA]</scope>
    <source>
        <strain evidence="9 10">CCFEE 5887</strain>
    </source>
</reference>
<protein>
    <recommendedName>
        <fullName evidence="8">Glutamine amidotransferase type-2 domain-containing protein</fullName>
    </recommendedName>
</protein>
<dbReference type="GO" id="GO:0004066">
    <property type="term" value="F:asparagine synthase (glutamine-hydrolyzing) activity"/>
    <property type="evidence" value="ECO:0007669"/>
    <property type="project" value="InterPro"/>
</dbReference>
<feature type="domain" description="Glutamine amidotransferase type-2" evidence="8">
    <location>
        <begin position="2"/>
        <end position="202"/>
    </location>
</feature>
<dbReference type="InterPro" id="IPR051786">
    <property type="entry name" value="ASN_synthetase/amidase"/>
</dbReference>
<evidence type="ECO:0000313" key="10">
    <source>
        <dbReference type="Proteomes" id="UP001345827"/>
    </source>
</evidence>
<dbReference type="Gene3D" id="3.40.50.620">
    <property type="entry name" value="HUPs"/>
    <property type="match status" value="1"/>
</dbReference>
<keyword evidence="6" id="KW-0028">Amino-acid biosynthesis</keyword>
<gene>
    <name evidence="9" type="ORF">LTR25_009426</name>
</gene>
<keyword evidence="4 6" id="KW-0315">Glutamine amidotransferase</keyword>
<organism evidence="9 10">
    <name type="scientific">Vermiconidia calcicola</name>
    <dbReference type="NCBI Taxonomy" id="1690605"/>
    <lineage>
        <taxon>Eukaryota</taxon>
        <taxon>Fungi</taxon>
        <taxon>Dikarya</taxon>
        <taxon>Ascomycota</taxon>
        <taxon>Pezizomycotina</taxon>
        <taxon>Dothideomycetes</taxon>
        <taxon>Dothideomycetidae</taxon>
        <taxon>Mycosphaerellales</taxon>
        <taxon>Extremaceae</taxon>
        <taxon>Vermiconidia</taxon>
    </lineage>
</organism>
<dbReference type="PROSITE" id="PS51278">
    <property type="entry name" value="GATASE_TYPE_2"/>
    <property type="match status" value="1"/>
</dbReference>
<dbReference type="GO" id="GO:0006529">
    <property type="term" value="P:asparagine biosynthetic process"/>
    <property type="evidence" value="ECO:0007669"/>
    <property type="project" value="UniProtKB-KW"/>
</dbReference>
<feature type="binding site" evidence="7">
    <location>
        <position position="293"/>
    </location>
    <ligand>
        <name>ATP</name>
        <dbReference type="ChEBI" id="CHEBI:30616"/>
    </ligand>
</feature>
<dbReference type="InterPro" id="IPR014729">
    <property type="entry name" value="Rossmann-like_a/b/a_fold"/>
</dbReference>
<comment type="similarity">
    <text evidence="1">Belongs to the asparagine synthetase family.</text>
</comment>
<evidence type="ECO:0000256" key="3">
    <source>
        <dbReference type="ARBA" id="ARBA00022840"/>
    </source>
</evidence>
<keyword evidence="6" id="KW-0061">Asparagine biosynthesis</keyword>
<feature type="active site" description="For GATase activity" evidence="6">
    <location>
        <position position="2"/>
    </location>
</feature>
<feature type="binding site" evidence="7">
    <location>
        <position position="112"/>
    </location>
    <ligand>
        <name>L-glutamine</name>
        <dbReference type="ChEBI" id="CHEBI:58359"/>
    </ligand>
</feature>
<accession>A0AAV9PVC3</accession>
<dbReference type="CDD" id="cd01991">
    <property type="entry name" value="Asn_synthase_B_C"/>
    <property type="match status" value="1"/>
</dbReference>
<evidence type="ECO:0000256" key="4">
    <source>
        <dbReference type="ARBA" id="ARBA00022962"/>
    </source>
</evidence>
<evidence type="ECO:0000256" key="2">
    <source>
        <dbReference type="ARBA" id="ARBA00022741"/>
    </source>
</evidence>
<evidence type="ECO:0000256" key="1">
    <source>
        <dbReference type="ARBA" id="ARBA00005752"/>
    </source>
</evidence>